<dbReference type="InterPro" id="IPR010131">
    <property type="entry name" value="MdtP/NodT-like"/>
</dbReference>
<dbReference type="InterPro" id="IPR003423">
    <property type="entry name" value="OMP_efflux"/>
</dbReference>
<keyword evidence="2" id="KW-0564">Palmitate</keyword>
<dbReference type="STRING" id="1936003.STSP2_01054"/>
<dbReference type="EMBL" id="CP019791">
    <property type="protein sequence ID" value="AQT67902.1"/>
    <property type="molecule type" value="Genomic_DNA"/>
</dbReference>
<comment type="subcellular location">
    <subcellularLocation>
        <location evidence="2">Cell membrane</location>
        <topology evidence="2">Lipid-anchor</topology>
    </subcellularLocation>
</comment>
<evidence type="ECO:0000256" key="1">
    <source>
        <dbReference type="ARBA" id="ARBA00007613"/>
    </source>
</evidence>
<dbReference type="Pfam" id="PF02321">
    <property type="entry name" value="OEP"/>
    <property type="match status" value="2"/>
</dbReference>
<keyword evidence="2" id="KW-1134">Transmembrane beta strand</keyword>
<proteinExistence type="inferred from homology"/>
<dbReference type="Gene3D" id="2.20.200.10">
    <property type="entry name" value="Outer membrane efflux proteins (OEP)"/>
    <property type="match status" value="1"/>
</dbReference>
<dbReference type="AlphaFoldDB" id="A0A1U9NIZ1"/>
<dbReference type="KEGG" id="alus:STSP2_01054"/>
<reference evidence="4" key="1">
    <citation type="submission" date="2017-02" db="EMBL/GenBank/DDBJ databases">
        <title>Comparative genomics and description of representatives of a novel lineage of planctomycetes thriving in anoxic sediments.</title>
        <authorList>
            <person name="Spring S."/>
            <person name="Bunk B."/>
            <person name="Sproer C."/>
        </authorList>
    </citation>
    <scope>NUCLEOTIDE SEQUENCE [LARGE SCALE GENOMIC DNA]</scope>
    <source>
        <strain evidence="4">ST-NAGAB-D1</strain>
    </source>
</reference>
<evidence type="ECO:0000313" key="3">
    <source>
        <dbReference type="EMBL" id="AQT67902.1"/>
    </source>
</evidence>
<evidence type="ECO:0000256" key="2">
    <source>
        <dbReference type="RuleBase" id="RU362097"/>
    </source>
</evidence>
<keyword evidence="2" id="KW-0449">Lipoprotein</keyword>
<dbReference type="NCBIfam" id="TIGR01845">
    <property type="entry name" value="outer_NodT"/>
    <property type="match status" value="1"/>
</dbReference>
<evidence type="ECO:0000313" key="4">
    <source>
        <dbReference type="Proteomes" id="UP000189674"/>
    </source>
</evidence>
<dbReference type="GO" id="GO:0005886">
    <property type="term" value="C:plasma membrane"/>
    <property type="evidence" value="ECO:0007669"/>
    <property type="project" value="UniProtKB-SubCell"/>
</dbReference>
<sequence length="497" mass="55730">MMTSRALMNSIGIRLIILVLTILLGQGCTVGPDYSHPGLLVPDKWQAELQRGLNADELDVAGWWQRYSDPTLIELVETARSKNLDVQQAFVRIAEARSALAATMGRYYPDINASGYYTRFRNSENITAIEAAGTSGDQYNIHNLGFDASWEIDVFGDIRRSVEASRAAYEATIEDFHDVLVILTADVAFNYFELLATRKRINFAEQNIILQKEMRELTKNRFDAEIAPELDVEQAELNLANTESILPTLRILETAALNRLAVLLGKNPGQIDKLLTDRTELPALPDDILVGLPVELIRHRPDIRSAERELARQVAEIGIATSELYPQFSLDGFFAFQSLDLSTLDNWGSRTYGFGPAFVWNIFDGNRIRNNIDIQKSQADQALVGYEQTLLLALEDVENAMVAYVQERERSDALQRSVTAARRSVELVSELYRNGLTDFQNVLDMQRTLFEQQDQLAQSSGQVAINSARIYKALGGWWDKDVQKAQDSQAITADGAD</sequence>
<keyword evidence="4" id="KW-1185">Reference proteome</keyword>
<organism evidence="3 4">
    <name type="scientific">Anaerohalosphaera lusitana</name>
    <dbReference type="NCBI Taxonomy" id="1936003"/>
    <lineage>
        <taxon>Bacteria</taxon>
        <taxon>Pseudomonadati</taxon>
        <taxon>Planctomycetota</taxon>
        <taxon>Phycisphaerae</taxon>
        <taxon>Sedimentisphaerales</taxon>
        <taxon>Anaerohalosphaeraceae</taxon>
        <taxon>Anaerohalosphaera</taxon>
    </lineage>
</organism>
<comment type="similarity">
    <text evidence="1 2">Belongs to the outer membrane factor (OMF) (TC 1.B.17) family.</text>
</comment>
<dbReference type="SUPFAM" id="SSF56954">
    <property type="entry name" value="Outer membrane efflux proteins (OEP)"/>
    <property type="match status" value="1"/>
</dbReference>
<dbReference type="PROSITE" id="PS51257">
    <property type="entry name" value="PROKAR_LIPOPROTEIN"/>
    <property type="match status" value="1"/>
</dbReference>
<dbReference type="PANTHER" id="PTHR30203">
    <property type="entry name" value="OUTER MEMBRANE CATION EFFLUX PROTEIN"/>
    <property type="match status" value="1"/>
</dbReference>
<name>A0A1U9NIZ1_9BACT</name>
<dbReference type="Proteomes" id="UP000189674">
    <property type="component" value="Chromosome"/>
</dbReference>
<keyword evidence="2" id="KW-0812">Transmembrane</keyword>
<dbReference type="GO" id="GO:0015562">
    <property type="term" value="F:efflux transmembrane transporter activity"/>
    <property type="evidence" value="ECO:0007669"/>
    <property type="project" value="InterPro"/>
</dbReference>
<gene>
    <name evidence="3" type="primary">oprM</name>
    <name evidence="3" type="ORF">STSP2_01054</name>
</gene>
<dbReference type="Gene3D" id="1.20.1600.10">
    <property type="entry name" value="Outer membrane efflux proteins (OEP)"/>
    <property type="match status" value="1"/>
</dbReference>
<accession>A0A1U9NIZ1</accession>
<keyword evidence="2" id="KW-0472">Membrane</keyword>
<protein>
    <submittedName>
        <fullName evidence="3">Outer membrane protein OprM</fullName>
    </submittedName>
</protein>